<sequence>MRRFILMEPIEEDDKVKAELCKILTAEHIKEYIKAGIWPGTIMFRMDVAQEFEENFSGPSHLSANINRPSTSSENDS</sequence>
<dbReference type="EMBL" id="JXJN01026519">
    <property type="status" value="NOT_ANNOTATED_CDS"/>
    <property type="molecule type" value="Genomic_DNA"/>
</dbReference>
<feature type="region of interest" description="Disordered" evidence="1">
    <location>
        <begin position="58"/>
        <end position="77"/>
    </location>
</feature>
<organism evidence="2 3">
    <name type="scientific">Glossina palpalis gambiensis</name>
    <dbReference type="NCBI Taxonomy" id="67801"/>
    <lineage>
        <taxon>Eukaryota</taxon>
        <taxon>Metazoa</taxon>
        <taxon>Ecdysozoa</taxon>
        <taxon>Arthropoda</taxon>
        <taxon>Hexapoda</taxon>
        <taxon>Insecta</taxon>
        <taxon>Pterygota</taxon>
        <taxon>Neoptera</taxon>
        <taxon>Endopterygota</taxon>
        <taxon>Diptera</taxon>
        <taxon>Brachycera</taxon>
        <taxon>Muscomorpha</taxon>
        <taxon>Hippoboscoidea</taxon>
        <taxon>Glossinidae</taxon>
        <taxon>Glossina</taxon>
    </lineage>
</organism>
<evidence type="ECO:0000313" key="2">
    <source>
        <dbReference type="EnsemblMetazoa" id="GPPI050334-PA"/>
    </source>
</evidence>
<dbReference type="AlphaFoldDB" id="A0A1B0C6B1"/>
<reference evidence="2" key="2">
    <citation type="submission" date="2020-05" db="UniProtKB">
        <authorList>
            <consortium name="EnsemblMetazoa"/>
        </authorList>
    </citation>
    <scope>IDENTIFICATION</scope>
    <source>
        <strain evidence="2">IAEA</strain>
    </source>
</reference>
<accession>A0A1B0C6B1</accession>
<evidence type="ECO:0000256" key="1">
    <source>
        <dbReference type="SAM" id="MobiDB-lite"/>
    </source>
</evidence>
<dbReference type="VEuPathDB" id="VectorBase:GPPI050334"/>
<evidence type="ECO:0000313" key="3">
    <source>
        <dbReference type="Proteomes" id="UP000092460"/>
    </source>
</evidence>
<proteinExistence type="predicted"/>
<name>A0A1B0C6B1_9MUSC</name>
<protein>
    <submittedName>
        <fullName evidence="2">Uncharacterized protein</fullName>
    </submittedName>
</protein>
<reference evidence="3" key="1">
    <citation type="submission" date="2015-01" db="EMBL/GenBank/DDBJ databases">
        <authorList>
            <person name="Aksoy S."/>
            <person name="Warren W."/>
            <person name="Wilson R.K."/>
        </authorList>
    </citation>
    <scope>NUCLEOTIDE SEQUENCE [LARGE SCALE GENOMIC DNA]</scope>
    <source>
        <strain evidence="3">IAEA</strain>
    </source>
</reference>
<dbReference type="STRING" id="67801.A0A1B0C6B1"/>
<dbReference type="Proteomes" id="UP000092460">
    <property type="component" value="Unassembled WGS sequence"/>
</dbReference>
<dbReference type="EnsemblMetazoa" id="GPPI050334-RA">
    <property type="protein sequence ID" value="GPPI050334-PA"/>
    <property type="gene ID" value="GPPI050334"/>
</dbReference>
<keyword evidence="3" id="KW-1185">Reference proteome</keyword>